<evidence type="ECO:0000313" key="1">
    <source>
        <dbReference type="EMBL" id="BDI32893.1"/>
    </source>
</evidence>
<dbReference type="PANTHER" id="PTHR12993:SF29">
    <property type="entry name" value="BLR3841 PROTEIN"/>
    <property type="match status" value="1"/>
</dbReference>
<dbReference type="OrthoDB" id="9815144at2"/>
<reference evidence="1 2" key="1">
    <citation type="journal article" date="2019" name="Int. J. Syst. Evol. Microbiol.">
        <title>Capsulimonas corticalis gen. nov., sp. nov., an aerobic capsulated bacterium, of a novel bacterial order, Capsulimonadales ord. nov., of the class Armatimonadia of the phylum Armatimonadetes.</title>
        <authorList>
            <person name="Li J."/>
            <person name="Kudo C."/>
            <person name="Tonouchi A."/>
        </authorList>
    </citation>
    <scope>NUCLEOTIDE SEQUENCE [LARGE SCALE GENOMIC DNA]</scope>
    <source>
        <strain evidence="1 2">AX-7</strain>
    </source>
</reference>
<dbReference type="KEGG" id="ccot:CCAX7_49440"/>
<keyword evidence="2" id="KW-1185">Reference proteome</keyword>
<sequence length="521" mass="58006">MSLLKRRRAESTVLTDAQQMQRRKRRRTVACVVMFPPCAAGLFGLTIGYNIYAGNKAVADTSQFHKMASPDASQSFLVFAPHCDDETLGAAGLMRQARLNKCDVHVAIITNGDGFRVSVAREFREFSVPTKDFIRYAYIRQKETQTALAVLGVPKDNIKFFGYPDRGLMPMWTTNWTADKPFTSAFTQADHCPYNNSFTPNAPYSGESLLKDIEAEMNEVKPTDIYVTHPNDDHPDHAAASVFVRTALEQLRSQGVAWAQNAHLHYYLVHRGDWPVPQGLHEDVGLPPPAQMVSLDTHWEELPLSKRDTQKKYAAIKRYRTQTELTGRFLYSFVRKNELFGTLNGATADRLPVVPDGQIRLDGEASEWTGLAPVAMDPVGDSVVRAFQASADITRIFAARDSRTLYVRMDVHKRLSKSVGYTVILRPVTASATPPQSIRLNCQMLAEGQKQPVPGVDQAFYAWRGNQLEVSLPLSVVDPEAGHAPFTLNLAAETQFARMTIDKTGFRGVEVDRTGDAVAAR</sequence>
<dbReference type="InterPro" id="IPR003737">
    <property type="entry name" value="GlcNAc_PI_deacetylase-related"/>
</dbReference>
<dbReference type="PANTHER" id="PTHR12993">
    <property type="entry name" value="N-ACETYLGLUCOSAMINYL-PHOSPHATIDYLINOSITOL DE-N-ACETYLASE-RELATED"/>
    <property type="match status" value="1"/>
</dbReference>
<dbReference type="RefSeq" id="WP_119319418.1">
    <property type="nucleotide sequence ID" value="NZ_AP025739.1"/>
</dbReference>
<name>A0A402CPN4_9BACT</name>
<protein>
    <submittedName>
        <fullName evidence="1">Uncharacterized protein</fullName>
    </submittedName>
</protein>
<gene>
    <name evidence="1" type="ORF">CCAX7_49440</name>
</gene>
<dbReference type="Proteomes" id="UP000287394">
    <property type="component" value="Chromosome"/>
</dbReference>
<dbReference type="SUPFAM" id="SSF102588">
    <property type="entry name" value="LmbE-like"/>
    <property type="match status" value="1"/>
</dbReference>
<dbReference type="AlphaFoldDB" id="A0A402CPN4"/>
<dbReference type="GO" id="GO:0016811">
    <property type="term" value="F:hydrolase activity, acting on carbon-nitrogen (but not peptide) bonds, in linear amides"/>
    <property type="evidence" value="ECO:0007669"/>
    <property type="project" value="TreeGrafter"/>
</dbReference>
<accession>A0A402CPN4</accession>
<organism evidence="1 2">
    <name type="scientific">Capsulimonas corticalis</name>
    <dbReference type="NCBI Taxonomy" id="2219043"/>
    <lineage>
        <taxon>Bacteria</taxon>
        <taxon>Bacillati</taxon>
        <taxon>Armatimonadota</taxon>
        <taxon>Armatimonadia</taxon>
        <taxon>Capsulimonadales</taxon>
        <taxon>Capsulimonadaceae</taxon>
        <taxon>Capsulimonas</taxon>
    </lineage>
</organism>
<dbReference type="InterPro" id="IPR024078">
    <property type="entry name" value="LmbE-like_dom_sf"/>
</dbReference>
<dbReference type="Pfam" id="PF02585">
    <property type="entry name" value="PIG-L"/>
    <property type="match status" value="1"/>
</dbReference>
<dbReference type="EMBL" id="AP025739">
    <property type="protein sequence ID" value="BDI32893.1"/>
    <property type="molecule type" value="Genomic_DNA"/>
</dbReference>
<proteinExistence type="predicted"/>
<evidence type="ECO:0000313" key="2">
    <source>
        <dbReference type="Proteomes" id="UP000287394"/>
    </source>
</evidence>
<dbReference type="Gene3D" id="3.40.50.10320">
    <property type="entry name" value="LmbE-like"/>
    <property type="match status" value="1"/>
</dbReference>